<keyword evidence="2" id="KW-0808">Transferase</keyword>
<dbReference type="KEGG" id="uam:UABAM_03006"/>
<dbReference type="PROSITE" id="PS51682">
    <property type="entry name" value="SAM_OMT_I"/>
    <property type="match status" value="1"/>
</dbReference>
<dbReference type="PANTHER" id="PTHR10509:SF14">
    <property type="entry name" value="CAFFEOYL-COA O-METHYLTRANSFERASE 3-RELATED"/>
    <property type="match status" value="1"/>
</dbReference>
<accession>A0A5S9IQ60</accession>
<evidence type="ECO:0008006" key="6">
    <source>
        <dbReference type="Google" id="ProtNLM"/>
    </source>
</evidence>
<dbReference type="Proteomes" id="UP000326354">
    <property type="component" value="Chromosome"/>
</dbReference>
<dbReference type="InterPro" id="IPR050362">
    <property type="entry name" value="Cation-dep_OMT"/>
</dbReference>
<name>A0A5S9IQ60_UABAM</name>
<evidence type="ECO:0000256" key="2">
    <source>
        <dbReference type="ARBA" id="ARBA00022679"/>
    </source>
</evidence>
<proteinExistence type="predicted"/>
<dbReference type="InterPro" id="IPR002935">
    <property type="entry name" value="SAM_O-MeTrfase"/>
</dbReference>
<dbReference type="RefSeq" id="WP_151968786.1">
    <property type="nucleotide sequence ID" value="NZ_AP019860.1"/>
</dbReference>
<dbReference type="Gene3D" id="3.40.50.150">
    <property type="entry name" value="Vaccinia Virus protein VP39"/>
    <property type="match status" value="1"/>
</dbReference>
<keyword evidence="1" id="KW-0489">Methyltransferase</keyword>
<organism evidence="4 5">
    <name type="scientific">Uabimicrobium amorphum</name>
    <dbReference type="NCBI Taxonomy" id="2596890"/>
    <lineage>
        <taxon>Bacteria</taxon>
        <taxon>Pseudomonadati</taxon>
        <taxon>Planctomycetota</taxon>
        <taxon>Candidatus Uabimicrobiia</taxon>
        <taxon>Candidatus Uabimicrobiales</taxon>
        <taxon>Candidatus Uabimicrobiaceae</taxon>
        <taxon>Candidatus Uabimicrobium</taxon>
    </lineage>
</organism>
<dbReference type="GO" id="GO:0008757">
    <property type="term" value="F:S-adenosylmethionine-dependent methyltransferase activity"/>
    <property type="evidence" value="ECO:0007669"/>
    <property type="project" value="TreeGrafter"/>
</dbReference>
<evidence type="ECO:0000313" key="4">
    <source>
        <dbReference type="EMBL" id="BBM84645.1"/>
    </source>
</evidence>
<gene>
    <name evidence="4" type="ORF">UABAM_03006</name>
</gene>
<dbReference type="OrthoDB" id="9799672at2"/>
<protein>
    <recommendedName>
        <fullName evidence="6">Methyltransferase</fullName>
    </recommendedName>
</protein>
<dbReference type="SUPFAM" id="SSF53335">
    <property type="entry name" value="S-adenosyl-L-methionine-dependent methyltransferases"/>
    <property type="match status" value="1"/>
</dbReference>
<sequence>MGEFIKPVDRRIESYISQVLEKYNDEVLTEMEQFAEEEKFPVVGRSIGSMLQVLTRCVGAKRIFEFGSGFGYSAYWFTNALVEGGKVICSDHLANSNIKKAEEYLKKAGKWEQVEYHLGSPKEVFNKTSGDFDIIYNDGEKQEYPEIWQLVKQRIRRGGLYIYDNVLWAGRVLDEEIRESCTEAIRESTSLITQDTDYDFFINAIHDGVLVAQRK</sequence>
<dbReference type="Pfam" id="PF01596">
    <property type="entry name" value="Methyltransf_3"/>
    <property type="match status" value="1"/>
</dbReference>
<evidence type="ECO:0000256" key="1">
    <source>
        <dbReference type="ARBA" id="ARBA00022603"/>
    </source>
</evidence>
<dbReference type="CDD" id="cd02440">
    <property type="entry name" value="AdoMet_MTases"/>
    <property type="match status" value="1"/>
</dbReference>
<keyword evidence="5" id="KW-1185">Reference proteome</keyword>
<evidence type="ECO:0000313" key="5">
    <source>
        <dbReference type="Proteomes" id="UP000326354"/>
    </source>
</evidence>
<dbReference type="GO" id="GO:0032259">
    <property type="term" value="P:methylation"/>
    <property type="evidence" value="ECO:0007669"/>
    <property type="project" value="UniProtKB-KW"/>
</dbReference>
<dbReference type="InterPro" id="IPR029063">
    <property type="entry name" value="SAM-dependent_MTases_sf"/>
</dbReference>
<keyword evidence="3" id="KW-0949">S-adenosyl-L-methionine</keyword>
<dbReference type="GO" id="GO:0008171">
    <property type="term" value="F:O-methyltransferase activity"/>
    <property type="evidence" value="ECO:0007669"/>
    <property type="project" value="InterPro"/>
</dbReference>
<evidence type="ECO:0000256" key="3">
    <source>
        <dbReference type="ARBA" id="ARBA00022691"/>
    </source>
</evidence>
<reference evidence="4 5" key="1">
    <citation type="submission" date="2019-08" db="EMBL/GenBank/DDBJ databases">
        <title>Complete genome sequence of Candidatus Uab amorphum.</title>
        <authorList>
            <person name="Shiratori T."/>
            <person name="Suzuki S."/>
            <person name="Kakizawa Y."/>
            <person name="Ishida K."/>
        </authorList>
    </citation>
    <scope>NUCLEOTIDE SEQUENCE [LARGE SCALE GENOMIC DNA]</scope>
    <source>
        <strain evidence="4 5">SRT547</strain>
    </source>
</reference>
<dbReference type="AlphaFoldDB" id="A0A5S9IQ60"/>
<dbReference type="EMBL" id="AP019860">
    <property type="protein sequence ID" value="BBM84645.1"/>
    <property type="molecule type" value="Genomic_DNA"/>
</dbReference>
<dbReference type="PANTHER" id="PTHR10509">
    <property type="entry name" value="O-METHYLTRANSFERASE-RELATED"/>
    <property type="match status" value="1"/>
</dbReference>